<comment type="subcellular location">
    <subcellularLocation>
        <location evidence="1">Membrane</location>
        <topology evidence="1">Multi-pass membrane protein</topology>
    </subcellularLocation>
</comment>
<dbReference type="PANTHER" id="PTHR24186">
    <property type="entry name" value="PROTEIN PHOSPHATASE 1 REGULATORY SUBUNIT"/>
    <property type="match status" value="1"/>
</dbReference>
<feature type="transmembrane region" description="Helical" evidence="8">
    <location>
        <begin position="350"/>
        <end position="373"/>
    </location>
</feature>
<comment type="caution">
    <text evidence="10">The sequence shown here is derived from an EMBL/GenBank/DDBJ whole genome shotgun (WGS) entry which is preliminary data.</text>
</comment>
<evidence type="ECO:0000256" key="7">
    <source>
        <dbReference type="PROSITE-ProRule" id="PRU00023"/>
    </source>
</evidence>
<proteinExistence type="predicted"/>
<accession>A0A5C7GPS4</accession>
<name>A0A5C7GPS4_9ROSI</name>
<reference evidence="11" key="1">
    <citation type="journal article" date="2019" name="Gigascience">
        <title>De novo genome assembly of the endangered Acer yangbiense, a plant species with extremely small populations endemic to Yunnan Province, China.</title>
        <authorList>
            <person name="Yang J."/>
            <person name="Wariss H.M."/>
            <person name="Tao L."/>
            <person name="Zhang R."/>
            <person name="Yun Q."/>
            <person name="Hollingsworth P."/>
            <person name="Dao Z."/>
            <person name="Luo G."/>
            <person name="Guo H."/>
            <person name="Ma Y."/>
            <person name="Sun W."/>
        </authorList>
    </citation>
    <scope>NUCLEOTIDE SEQUENCE [LARGE SCALE GENOMIC DNA]</scope>
    <source>
        <strain evidence="11">cv. Malutang</strain>
    </source>
</reference>
<evidence type="ECO:0000256" key="6">
    <source>
        <dbReference type="ARBA" id="ARBA00023136"/>
    </source>
</evidence>
<dbReference type="PANTHER" id="PTHR24186:SF36">
    <property type="entry name" value="SERINE_THREONINE-PROTEIN PHOSPHATASE 6 REGULATORY ANKYRIN REPEAT SUBUNIT A-LIKE"/>
    <property type="match status" value="1"/>
</dbReference>
<dbReference type="SMART" id="SM00248">
    <property type="entry name" value="ANK"/>
    <property type="match status" value="4"/>
</dbReference>
<keyword evidence="5 7" id="KW-0040">ANK repeat</keyword>
<feature type="transmembrane region" description="Helical" evidence="8">
    <location>
        <begin position="324"/>
        <end position="344"/>
    </location>
</feature>
<dbReference type="Proteomes" id="UP000323000">
    <property type="component" value="Unassembled WGS sequence"/>
</dbReference>
<evidence type="ECO:0000256" key="5">
    <source>
        <dbReference type="ARBA" id="ARBA00023043"/>
    </source>
</evidence>
<evidence type="ECO:0000256" key="8">
    <source>
        <dbReference type="SAM" id="Phobius"/>
    </source>
</evidence>
<keyword evidence="4 8" id="KW-1133">Transmembrane helix</keyword>
<evidence type="ECO:0000256" key="4">
    <source>
        <dbReference type="ARBA" id="ARBA00022989"/>
    </source>
</evidence>
<dbReference type="Pfam" id="PF12796">
    <property type="entry name" value="Ank_2"/>
    <property type="match status" value="1"/>
</dbReference>
<dbReference type="PROSITE" id="PS50297">
    <property type="entry name" value="ANK_REP_REGION"/>
    <property type="match status" value="2"/>
</dbReference>
<keyword evidence="3" id="KW-0677">Repeat</keyword>
<organism evidence="10 11">
    <name type="scientific">Acer yangbiense</name>
    <dbReference type="NCBI Taxonomy" id="1000413"/>
    <lineage>
        <taxon>Eukaryota</taxon>
        <taxon>Viridiplantae</taxon>
        <taxon>Streptophyta</taxon>
        <taxon>Embryophyta</taxon>
        <taxon>Tracheophyta</taxon>
        <taxon>Spermatophyta</taxon>
        <taxon>Magnoliopsida</taxon>
        <taxon>eudicotyledons</taxon>
        <taxon>Gunneridae</taxon>
        <taxon>Pentapetalae</taxon>
        <taxon>rosids</taxon>
        <taxon>malvids</taxon>
        <taxon>Sapindales</taxon>
        <taxon>Sapindaceae</taxon>
        <taxon>Hippocastanoideae</taxon>
        <taxon>Acereae</taxon>
        <taxon>Acer</taxon>
    </lineage>
</organism>
<dbReference type="Pfam" id="PF13962">
    <property type="entry name" value="PGG"/>
    <property type="match status" value="1"/>
</dbReference>
<dbReference type="AlphaFoldDB" id="A0A5C7GPS4"/>
<dbReference type="SUPFAM" id="SSF48403">
    <property type="entry name" value="Ankyrin repeat"/>
    <property type="match status" value="1"/>
</dbReference>
<dbReference type="InterPro" id="IPR002110">
    <property type="entry name" value="Ankyrin_rpt"/>
</dbReference>
<dbReference type="EMBL" id="VAHF01000038">
    <property type="protein sequence ID" value="TXG46638.1"/>
    <property type="molecule type" value="Genomic_DNA"/>
</dbReference>
<dbReference type="Pfam" id="PF00023">
    <property type="entry name" value="Ank"/>
    <property type="match status" value="1"/>
</dbReference>
<evidence type="ECO:0000256" key="3">
    <source>
        <dbReference type="ARBA" id="ARBA00022737"/>
    </source>
</evidence>
<evidence type="ECO:0000256" key="1">
    <source>
        <dbReference type="ARBA" id="ARBA00004141"/>
    </source>
</evidence>
<evidence type="ECO:0000313" key="11">
    <source>
        <dbReference type="Proteomes" id="UP000323000"/>
    </source>
</evidence>
<feature type="repeat" description="ANK" evidence="7">
    <location>
        <begin position="19"/>
        <end position="40"/>
    </location>
</feature>
<dbReference type="InterPro" id="IPR036770">
    <property type="entry name" value="Ankyrin_rpt-contain_sf"/>
</dbReference>
<feature type="transmembrane region" description="Helical" evidence="8">
    <location>
        <begin position="280"/>
        <end position="303"/>
    </location>
</feature>
<feature type="domain" description="PGG" evidence="9">
    <location>
        <begin position="230"/>
        <end position="343"/>
    </location>
</feature>
<evidence type="ECO:0000256" key="2">
    <source>
        <dbReference type="ARBA" id="ARBA00022692"/>
    </source>
</evidence>
<dbReference type="GO" id="GO:0005886">
    <property type="term" value="C:plasma membrane"/>
    <property type="evidence" value="ECO:0007669"/>
    <property type="project" value="TreeGrafter"/>
</dbReference>
<feature type="repeat" description="ANK" evidence="7">
    <location>
        <begin position="53"/>
        <end position="75"/>
    </location>
</feature>
<feature type="transmembrane region" description="Helical" evidence="8">
    <location>
        <begin position="238"/>
        <end position="260"/>
    </location>
</feature>
<keyword evidence="11" id="KW-1185">Reference proteome</keyword>
<evidence type="ECO:0000259" key="9">
    <source>
        <dbReference type="Pfam" id="PF13962"/>
    </source>
</evidence>
<dbReference type="PROSITE" id="PS50088">
    <property type="entry name" value="ANK_REPEAT"/>
    <property type="match status" value="2"/>
</dbReference>
<sequence length="377" mass="41903">MVKLLLAKEEIQKSKHDQQGRTPLHFAARFRYIKILKNLLITDKSAAYKADIKGKTALHVAARIGSVSIMKVLLSTCPDCYEMVDMRGRNALHFVVKSKNKKAIKFILETPSLRNLINEKDEDGNTPFLCAVSMDTRYSMTMKHPNLDIQVFNHQNQNAADINLAYDSITVFSDMMLGPMSVVVEKLKDNLPSSIIPNLRMRVNKNKDGEVEVEGNPMSSGKNNSTDNFFKEAKRNELVAATLIATVTFAAGFTVPGGLVADKGPDQGTAILIRNAAFRIFVLLNTTSMILSSFSVFNHVWIGSASTEWDQRKLARHTAISQTLITYALVAMIGAFISGSFAVLHSSTYLAIFVCVWPVALFAWVCLLSNLAWKIFF</sequence>
<evidence type="ECO:0000313" key="10">
    <source>
        <dbReference type="EMBL" id="TXG46638.1"/>
    </source>
</evidence>
<protein>
    <recommendedName>
        <fullName evidence="9">PGG domain-containing protein</fullName>
    </recommendedName>
</protein>
<dbReference type="InterPro" id="IPR026961">
    <property type="entry name" value="PGG_dom"/>
</dbReference>
<keyword evidence="6 8" id="KW-0472">Membrane</keyword>
<dbReference type="Gene3D" id="1.25.40.20">
    <property type="entry name" value="Ankyrin repeat-containing domain"/>
    <property type="match status" value="1"/>
</dbReference>
<keyword evidence="2 8" id="KW-0812">Transmembrane</keyword>
<dbReference type="OrthoDB" id="10040922at2759"/>
<gene>
    <name evidence="10" type="ORF">EZV62_027860</name>
</gene>